<dbReference type="AlphaFoldDB" id="A0A6G8PT16"/>
<gene>
    <name evidence="6" type="ORF">GBA65_03030</name>
</gene>
<dbReference type="GO" id="GO:0003677">
    <property type="term" value="F:DNA binding"/>
    <property type="evidence" value="ECO:0007669"/>
    <property type="project" value="InterPro"/>
</dbReference>
<dbReference type="GO" id="GO:0005737">
    <property type="term" value="C:cytoplasm"/>
    <property type="evidence" value="ECO:0007669"/>
    <property type="project" value="TreeGrafter"/>
</dbReference>
<keyword evidence="7" id="KW-1185">Reference proteome</keyword>
<evidence type="ECO:0000256" key="4">
    <source>
        <dbReference type="RuleBase" id="RU362026"/>
    </source>
</evidence>
<dbReference type="REBASE" id="397958">
    <property type="entry name" value="Rsp52915ORF3030P"/>
</dbReference>
<dbReference type="Proteomes" id="UP000502706">
    <property type="component" value="Chromosome"/>
</dbReference>
<protein>
    <recommendedName>
        <fullName evidence="4">Methyltransferase</fullName>
        <ecNumber evidence="4">2.1.1.-</ecNumber>
    </recommendedName>
</protein>
<dbReference type="EC" id="2.1.1.-" evidence="4"/>
<dbReference type="EMBL" id="CP045121">
    <property type="protein sequence ID" value="QIN77648.1"/>
    <property type="molecule type" value="Genomic_DNA"/>
</dbReference>
<comment type="similarity">
    <text evidence="1 4">Belongs to the N(4)/N(6)-methyltransferase family.</text>
</comment>
<dbReference type="PRINTS" id="PR00508">
    <property type="entry name" value="S21N4MTFRASE"/>
</dbReference>
<dbReference type="PANTHER" id="PTHR13370">
    <property type="entry name" value="RNA METHYLASE-RELATED"/>
    <property type="match status" value="1"/>
</dbReference>
<dbReference type="REBASE" id="397959">
    <property type="entry name" value="M.Rsp52915ORF3030P"/>
</dbReference>
<dbReference type="InterPro" id="IPR002941">
    <property type="entry name" value="DNA_methylase_N4/N6"/>
</dbReference>
<evidence type="ECO:0000313" key="6">
    <source>
        <dbReference type="EMBL" id="QIN77648.1"/>
    </source>
</evidence>
<keyword evidence="3 6" id="KW-0808">Transferase</keyword>
<dbReference type="InterPro" id="IPR002052">
    <property type="entry name" value="DNA_methylase_N6_adenine_CS"/>
</dbReference>
<dbReference type="Gene3D" id="3.40.50.150">
    <property type="entry name" value="Vaccinia Virus protein VP39"/>
    <property type="match status" value="1"/>
</dbReference>
<name>A0A6G8PT16_9ACTN</name>
<organism evidence="6 7">
    <name type="scientific">Rubrobacter marinus</name>
    <dbReference type="NCBI Taxonomy" id="2653852"/>
    <lineage>
        <taxon>Bacteria</taxon>
        <taxon>Bacillati</taxon>
        <taxon>Actinomycetota</taxon>
        <taxon>Rubrobacteria</taxon>
        <taxon>Rubrobacterales</taxon>
        <taxon>Rubrobacteraceae</taxon>
        <taxon>Rubrobacter</taxon>
    </lineage>
</organism>
<dbReference type="RefSeq" id="WP_166395327.1">
    <property type="nucleotide sequence ID" value="NZ_CP045121.1"/>
</dbReference>
<dbReference type="SUPFAM" id="SSF53335">
    <property type="entry name" value="S-adenosyl-L-methionine-dependent methyltransferases"/>
    <property type="match status" value="1"/>
</dbReference>
<dbReference type="GO" id="GO:0008170">
    <property type="term" value="F:N-methyltransferase activity"/>
    <property type="evidence" value="ECO:0007669"/>
    <property type="project" value="InterPro"/>
</dbReference>
<evidence type="ECO:0000256" key="2">
    <source>
        <dbReference type="ARBA" id="ARBA00022603"/>
    </source>
</evidence>
<dbReference type="PROSITE" id="PS00092">
    <property type="entry name" value="N6_MTASE"/>
    <property type="match status" value="1"/>
</dbReference>
<evidence type="ECO:0000259" key="5">
    <source>
        <dbReference type="Pfam" id="PF01555"/>
    </source>
</evidence>
<dbReference type="GO" id="GO:0032259">
    <property type="term" value="P:methylation"/>
    <property type="evidence" value="ECO:0007669"/>
    <property type="project" value="UniProtKB-KW"/>
</dbReference>
<evidence type="ECO:0000256" key="3">
    <source>
        <dbReference type="ARBA" id="ARBA00022679"/>
    </source>
</evidence>
<dbReference type="Pfam" id="PF01555">
    <property type="entry name" value="N6_N4_Mtase"/>
    <property type="match status" value="1"/>
</dbReference>
<dbReference type="PANTHER" id="PTHR13370:SF3">
    <property type="entry name" value="TRNA (GUANINE(10)-N2)-METHYLTRANSFERASE HOMOLOG"/>
    <property type="match status" value="1"/>
</dbReference>
<sequence>MGGLGELKSYGEPGALVYLADCVELMRLMPASCVDAVFADPPYRLSNGGVTVRNGKLAPVDKGGWDRSLGLEKDHEFNLGWLREARRVLKPDGTLWVTGTHHVIFSLGFALQTLGYRIINDVIWAKTDPPPNATHTTFTHAHETIIWASRGRGARHTFNYDLVNSPSPGTQVSSVWRIPAVPRREKAHGYHPTQKPLRLVRRALLASTSEGDLVFDPFSGSGTTAVAAKELGRFFVGAELDEGFAGLAARRLGATERGGVLREISGLFP</sequence>
<accession>A0A6G8PT16</accession>
<evidence type="ECO:0000313" key="7">
    <source>
        <dbReference type="Proteomes" id="UP000502706"/>
    </source>
</evidence>
<dbReference type="InterPro" id="IPR029063">
    <property type="entry name" value="SAM-dependent_MTases_sf"/>
</dbReference>
<reference evidence="6 7" key="1">
    <citation type="submission" date="2019-10" db="EMBL/GenBank/DDBJ databases">
        <title>Rubrobacter sp nov SCSIO 52915 isolated from a deep-sea sediment in the South China Sea.</title>
        <authorList>
            <person name="Chen R.W."/>
        </authorList>
    </citation>
    <scope>NUCLEOTIDE SEQUENCE [LARGE SCALE GENOMIC DNA]</scope>
    <source>
        <strain evidence="6 7">SCSIO 52915</strain>
    </source>
</reference>
<keyword evidence="2 6" id="KW-0489">Methyltransferase</keyword>
<dbReference type="KEGG" id="rmar:GBA65_03030"/>
<evidence type="ECO:0000256" key="1">
    <source>
        <dbReference type="ARBA" id="ARBA00006594"/>
    </source>
</evidence>
<feature type="domain" description="DNA methylase N-4/N-6" evidence="5">
    <location>
        <begin position="34"/>
        <end position="248"/>
    </location>
</feature>
<dbReference type="InterPro" id="IPR001091">
    <property type="entry name" value="RM_Methyltransferase"/>
</dbReference>
<proteinExistence type="inferred from homology"/>